<organism evidence="1 2">
    <name type="scientific">Aduncisulcus paluster</name>
    <dbReference type="NCBI Taxonomy" id="2918883"/>
    <lineage>
        <taxon>Eukaryota</taxon>
        <taxon>Metamonada</taxon>
        <taxon>Carpediemonas-like organisms</taxon>
        <taxon>Aduncisulcus</taxon>
    </lineage>
</organism>
<protein>
    <submittedName>
        <fullName evidence="1">Uncharacterized protein</fullName>
    </submittedName>
</protein>
<sequence length="29" mass="3225">MATFVEKDGGKSKGKLLLAQPETTIWMED</sequence>
<evidence type="ECO:0000313" key="1">
    <source>
        <dbReference type="EMBL" id="GKT13743.1"/>
    </source>
</evidence>
<keyword evidence="2" id="KW-1185">Reference proteome</keyword>
<reference evidence="1" key="1">
    <citation type="submission" date="2022-03" db="EMBL/GenBank/DDBJ databases">
        <title>Draft genome sequence of Aduncisulcus paluster, a free-living microaerophilic Fornicata.</title>
        <authorList>
            <person name="Yuyama I."/>
            <person name="Kume K."/>
            <person name="Tamura T."/>
            <person name="Inagaki Y."/>
            <person name="Hashimoto T."/>
        </authorList>
    </citation>
    <scope>NUCLEOTIDE SEQUENCE</scope>
    <source>
        <strain evidence="1">NY0171</strain>
    </source>
</reference>
<accession>A0ABQ5JRG3</accession>
<proteinExistence type="predicted"/>
<comment type="caution">
    <text evidence="1">The sequence shown here is derived from an EMBL/GenBank/DDBJ whole genome shotgun (WGS) entry which is preliminary data.</text>
</comment>
<dbReference type="EMBL" id="BQXS01011538">
    <property type="protein sequence ID" value="GKT13743.1"/>
    <property type="molecule type" value="Genomic_DNA"/>
</dbReference>
<feature type="non-terminal residue" evidence="1">
    <location>
        <position position="29"/>
    </location>
</feature>
<dbReference type="Proteomes" id="UP001057375">
    <property type="component" value="Unassembled WGS sequence"/>
</dbReference>
<name>A0ABQ5JRG3_9EUKA</name>
<gene>
    <name evidence="1" type="ORF">ADUPG1_010323</name>
</gene>
<evidence type="ECO:0000313" key="2">
    <source>
        <dbReference type="Proteomes" id="UP001057375"/>
    </source>
</evidence>